<feature type="compositionally biased region" description="Low complexity" evidence="2">
    <location>
        <begin position="1383"/>
        <end position="1408"/>
    </location>
</feature>
<dbReference type="InterPro" id="IPR036412">
    <property type="entry name" value="HAD-like_sf"/>
</dbReference>
<dbReference type="InterPro" id="IPR000772">
    <property type="entry name" value="Ricin_B_lectin"/>
</dbReference>
<dbReference type="InterPro" id="IPR023198">
    <property type="entry name" value="PGP-like_dom2"/>
</dbReference>
<evidence type="ECO:0000259" key="3">
    <source>
        <dbReference type="PROSITE" id="PS50975"/>
    </source>
</evidence>
<dbReference type="SUPFAM" id="SSF50370">
    <property type="entry name" value="Ricin B-like lectins"/>
    <property type="match status" value="7"/>
</dbReference>
<name>A0A9P7CTS3_9FUNG</name>
<feature type="compositionally biased region" description="Acidic residues" evidence="2">
    <location>
        <begin position="1262"/>
        <end position="1284"/>
    </location>
</feature>
<dbReference type="Gene3D" id="3.40.50.1000">
    <property type="entry name" value="HAD superfamily/HAD-like"/>
    <property type="match status" value="1"/>
</dbReference>
<feature type="compositionally biased region" description="Low complexity" evidence="2">
    <location>
        <begin position="167"/>
        <end position="179"/>
    </location>
</feature>
<feature type="domain" description="ATP-grasp" evidence="3">
    <location>
        <begin position="3486"/>
        <end position="3685"/>
    </location>
</feature>
<evidence type="ECO:0000313" key="4">
    <source>
        <dbReference type="EMBL" id="KAG1574937.1"/>
    </source>
</evidence>
<feature type="compositionally biased region" description="Low complexity" evidence="2">
    <location>
        <begin position="1349"/>
        <end position="1360"/>
    </location>
</feature>
<feature type="region of interest" description="Disordered" evidence="2">
    <location>
        <begin position="2507"/>
        <end position="2526"/>
    </location>
</feature>
<feature type="compositionally biased region" description="Basic and acidic residues" evidence="2">
    <location>
        <begin position="2514"/>
        <end position="2526"/>
    </location>
</feature>
<evidence type="ECO:0000256" key="2">
    <source>
        <dbReference type="SAM" id="MobiDB-lite"/>
    </source>
</evidence>
<dbReference type="Proteomes" id="UP000740926">
    <property type="component" value="Unassembled WGS sequence"/>
</dbReference>
<gene>
    <name evidence="4" type="ORF">G6F50_001535</name>
</gene>
<comment type="caution">
    <text evidence="4">The sequence shown here is derived from an EMBL/GenBank/DDBJ whole genome shotgun (WGS) entry which is preliminary data.</text>
</comment>
<feature type="compositionally biased region" description="Polar residues" evidence="2">
    <location>
        <begin position="196"/>
        <end position="205"/>
    </location>
</feature>
<accession>A0A9P7CTS3</accession>
<evidence type="ECO:0000313" key="5">
    <source>
        <dbReference type="Proteomes" id="UP000740926"/>
    </source>
</evidence>
<sequence length="4449" mass="490766">MFEKSENFPENWFFIKNHSNGYVLMVENESQETGSPIVLSTIRTKDYASQLWRYDPKGFLINKKSGQVMDVAKGNAKAGVDIVQQIQSTNLKEEDNYQKFGLSPHGHIYLMNKSSLVLGIKESFFARREGLHVHLQLVDKRNLDRKEQRWDFVLPIVKEKPDPAKRSSSSSTVSTSTPTKLPATVAQLKEDDARSVHSTGSGRSSIDQDESVRIPIGSFPDSPFFLKSDASGLYISTESITSTKPGSILSIDSLRKKGYDSQLWTFDPSNHRIVNKMTKLVLGVEHNSIKDGAYVCQVASSTAQDKTQAWTLSPEGEVTLKNDPSFVIGFKESWFGNREGAHLHLQKKLKGNQQQKFTVVMPIFKKSETVKVEKRGVFPEGWFFVKSQAHGLVLTVLETGTIAAEVEAAKLDTSNYSRQLWKSENGYLVNKASEMVLDIRGGAIASGATICQYTKKTENNENQQWGLTVEGSIHPESNKNLVLTVKENETVRSALFLSEKKAHDHKGQCWNFVVPVFKKKQVTSTVKKTSSFKLASYPSGWFFIRSYLEGSTTESPYVLTATEKSIGLSLLDRENWQTQLWSYSDGKLISYSTDLVIHVDSFAAGSELVQSSTSDKEWFMTMDGYLLYGSDKEKLALSVAGEKGQYKLIITHHKYSQEFRWGFLVPKFGYRQGRQILIQWSLVVLREYRKLIKTTVTTTAVDHPIAEWPQGEFFIRGSEGYALVPEKSEAGSLVVMKQLETENAELFKWTYRNGYLVHVLSKYVLRIQDKLVDGAKLQLTTEAAGDEYQYWLLKTNGQIVSKKDQKFGLNLVQINGVWTVQISSTQYHAWRLLYGIYERRYSEKEQKDILYLTRFQRIILTLLVNYKHNVDRKLVTRSFGVFPEGWMFIRSKHHPELVITISEKKKGAKLILSKLDFKSFARQLWRFRDDHCLVNMETDYVMDVAGGKLLPHAQIIQWSPKFLRSSQKNQIWGLSVDGEIHTETNTSLVLGLKEPKEGAALKLMKRDEKGESARWTFARPVFGKTKYSTVTEQQAHRGELVLESTNEPAMDVSKTEKYERVNKRVVTRRYGIFPTGGFFIRCTCGERPLALTVERGERLTVVLRALNFKQYKSQLWTYSDGYLVNEETGLVLDAQASEDLSLEGPQPQLYLHPKASNEGQFWDLGAEGEIHLRSNERLTIGVAKPEEASVEGALVGLQKIRVVRSESDHKEVTHLKSDAWLRWSFSKPVFGKRTTTTTSPGESTADVEIAACEEQTTIVKEQDEELQEDEEEYEEEYDEEEAEGGSESRVEETANDAEIETPIQTPSSSSDTSMSKSGVSIVAAGTIAAAAVSAVAPEPTKPVTEEATKPVTTTTPKASSSDVTKTAADATVVQVEKVTEIARPSSPSRVSSPPGSRSGSPSRPGSPSRKPKRNSSDRTNRNTFKLDENYVPTGFEKIVRYKNHVGNFPEGGYFFIKSSLHGYVLELVGTAVDGADIVLTRMKSTDYAGQLWSYKDGYLVNLKGGHGLVLDASKEDSIAAGERLHLSKKNEDVNDNDDQLWEFNHESMIPLLNKRNIVLSVKELKRSDKYVQIDVYCQEAKPLVKKEARPEQRWEVLIPSLIPITQGESGVKIVESGKIDAVTSSAAAVVSYKWLKETFCHRVTAQNQWPSTEGWFFIRFGTKNHFLASGETAQSEVGLYEVSEKVDYRRFLWTYVDGYLINYRYMLRLILSTSRRWVLSNAHTTLNQKFYISPNGSLSIRIHKTIYYIRFIVVSGSYKLDVTTDNSIKESQGLELHVPVVSDANYQKDLVLAYSSAYAWIRKQKTDWSILNASTSIRRAIFPVATWFFVKVSGAEELVLSVTSDESKSPLALKKLDFKNFKSQLWTFNEGHLINYGSKFVIDVEGSVATSSKIIHGAEAGVSTQKWILTTEGHIELEAHDRFVLGTKEIKDSSFIVLGSSKTPSDVKPIQWKFSTPVFGKKTVTTTTTTGAQPTQQPAAPVDIAKAIEEGAVIESAEEVATVNKSNLALTRRSTKTSVDTYRETLVIIRWWRIVLIRRLANSRTQKEYMQVLEEYRQLLHSRFIQYLTIYRTSVSGEALRAIEDFVAETEDTIEKEIFTKSITYLKDLKEDDVVPTKEFDVSVIVSEACGKIEKKLDTIVESKEKPVEKKDETTYEVIEDHSETETVDKAVIAIDTVHIIIRRWIIIIRRRVVEASKQGAKPEEIEKLIKDSRKELDTEITQVQTTAQTTLSKSPYVSAGYKKQLEQSVSDVIDTSKTELDRFVSNIDVQQITAYTENDWNKVTGEIEDKLVTKVQESKCSIEEYETTTEVEEQPVTVDEKEVESTKLDVVATVAETKAYLVSWFDNFTKDVTWSVQESPKEDTLTVIDAAKLEAVSKIEETIALLSMLSGSLTYLTWTERRRLVTYLITVKTYLLTNVDYFKSEVANSDKEAILKICDSTFGKDQQKDVLKNIDVVVEKVTGKPVTEVISEETYVSNIEVVHQGSQPTVTDVTDSKIMKVIETSSETASSKVTDEEHTKAPTKADKVESVLEDIAAGAAVSVVAGVAVGVASGVTESGHKPTHADVVTDEVEVITKKTSADQSTETVVDTADTITSDVEVVTGETEHVDTAVTAGKITGLVTGEKKPDAVQVDVIGTETVKADEIETTKVSSGEVIVDNTKAGSDVVTAGTIAEAVTETIISDKKTASEIEEVAKKSDSVTVEVAAGEKKSDIVVDTTDIKKDAIVTTDQETAIEVVDTEKQKAPKTDVKPETVIASVIAGAVTENIITDKETATVVDTIVKKSESVDVDVIVGEQEVDTITKDKTTSDSHIDVIVKETKQVVDDKKTVVDDKKTVVDVSETEESDSVDVEVVVGDKKTKTVVDTTTITDETKPDTVTTGVVVGAVTEAIVTDKEVATVVEDIVKKTDTVDVDVIVGEQEVDTITKDKTTSDSHIDVIVKETKQVVDDKKTVVDVSETEVIGEEVTVIDTTEVTGVISGTVTETIVKDKEIATAIDTIIKDSDSVAIEVTAGGKKTAAVIDTVDIKQTIDKVDIVVKKPSDIIVDDVTKVDKVTKAVDISDEAITAGVISSVVDEIVARQGEVAKESGAFAVEVIAGDKTSKTVVDTTSGEKDVTDITKVDVVVKPSEQNETTEDISETVVIGVVAGKIAEAVVADKDTSSKVEAIIKETGSVVIDVVEKDIRKDTSTEVIDSKVDVIVKKDDSASVIEKQLEFVSSDTVKGAVIDAVLKDKDVVSTIGTIVKESDSVDIEVIAEEEQPIVKRVTEVVTGDEVIVDRKEYISIIDIVSKSQGTTAGVVSGAVTEVIVGDEEVSSNVETIVKESDAIVIEVTVDGKTTKTIVDTSDVEKTVSKVDVATQESGKDNVSKAQVIAASIVAGAVAEIVKHKETADDETILTETDEVVIEVTVGDKKADSIVSSKNVEDKTGSKKIEVVIKEHDVSSTEDKDQEIVVGTTEVVTTGVIAGTIVEAVVNDTIDTQRIVSKSDSVDIAVVTETNATLVSSDNKVSLDTKVDVIVKETDEIVKQEVNIGSETIPTSVVAGTLVAGIVSDKDTVDIIETTIKGSDEVNVEVITEDKPTSEAEKITESESYAVGKVAGAITETVVADKEKVSAIEQVIKKADDSITVEVIAGDKKTETVIDKATVEEVVSEIDVVSKDSKVDTIKEIAAVGAAIGAAIGTVAVIDSDEKKNSPKEATIKDQVVDEVEKSTVTETEVVSVAVGSDKTTKAKANEVVSTDFKVIEDIQVTTDVITVGEKDVIKTQTHEDKQVVVDVEDYKVEDVTKVDRIEGVVIGEHDVQEGDASKTSVTVSREITPVENVEVIGHVEKAAETTYGWFSGLVEKINSMLEVGDCAEDVNAAIAAEESQLQIILEKSKAGSSAEVQELDVYYDKLHESVKSQISGIKTSVNEAYVDNKVPQKITFHNAKEELKKTLDVQLKETKQAVYEKVAPKTTTQKVDVDSDSIAIIAVSDTKPAVVPEKIVDVIRYENVEQAQKETQQVVATVVQDTQAKLSSWYDILFGKIRGVIASTEVSADDKKKEIQQLITDANKEASVIITEAKKAFEFDYTVSEDCDSNVAVTVQGAQKQAIESFDNIQKIVSTQICAVEEIVVSDEDIEVIEEKVSIIESQSKRNAVVALENTTETAISVGFEGKSVTWIETTEFPVSFKDVKAFAFDLPDTVLNYRLTISQAWNTIVSKKKPSTFAHVDVEKLVVRWYNVFLEQRCKIDYSTCDREVLLISLRLILSEFSLEKAFTDEELNTLCTTWFKLQPFQDSTSSLQKIKQLDGMFAVSISCGFKLCTLMKVARHAGLNWHAQLTGDVFAACIARDNFTDLRSTSATVLSNAAMLCCLKDPSELAVVSSNPEILQVAKQNGAKTVLIDRQENIPAQDFDIHFDGLDIFAESYEAFVETKAVTKVEAPVTRSWFQRVVATVADAAETVTNAVIG</sequence>
<dbReference type="GO" id="GO:0005524">
    <property type="term" value="F:ATP binding"/>
    <property type="evidence" value="ECO:0007669"/>
    <property type="project" value="UniProtKB-UniRule"/>
</dbReference>
<feature type="region of interest" description="Disordered" evidence="2">
    <location>
        <begin position="1262"/>
        <end position="1315"/>
    </location>
</feature>
<dbReference type="PROSITE" id="PS50231">
    <property type="entry name" value="RICIN_B_LECTIN"/>
    <property type="match status" value="5"/>
</dbReference>
<dbReference type="InterPro" id="IPR035992">
    <property type="entry name" value="Ricin_B-like_lectins"/>
</dbReference>
<keyword evidence="5" id="KW-1185">Reference proteome</keyword>
<dbReference type="GO" id="GO:0046872">
    <property type="term" value="F:metal ion binding"/>
    <property type="evidence" value="ECO:0007669"/>
    <property type="project" value="InterPro"/>
</dbReference>
<evidence type="ECO:0000256" key="1">
    <source>
        <dbReference type="PROSITE-ProRule" id="PRU00409"/>
    </source>
</evidence>
<organism evidence="4 5">
    <name type="scientific">Rhizopus delemar</name>
    <dbReference type="NCBI Taxonomy" id="936053"/>
    <lineage>
        <taxon>Eukaryota</taxon>
        <taxon>Fungi</taxon>
        <taxon>Fungi incertae sedis</taxon>
        <taxon>Mucoromycota</taxon>
        <taxon>Mucoromycotina</taxon>
        <taxon>Mucoromycetes</taxon>
        <taxon>Mucorales</taxon>
        <taxon>Mucorineae</taxon>
        <taxon>Rhizopodaceae</taxon>
        <taxon>Rhizopus</taxon>
    </lineage>
</organism>
<keyword evidence="1" id="KW-0547">Nucleotide-binding</keyword>
<keyword evidence="1" id="KW-0067">ATP-binding</keyword>
<feature type="region of interest" description="Disordered" evidence="2">
    <location>
        <begin position="161"/>
        <end position="213"/>
    </location>
</feature>
<dbReference type="CDD" id="cd23454">
    <property type="entry name" value="beta-trefoil_Ricin_GllA-1"/>
    <property type="match status" value="3"/>
</dbReference>
<dbReference type="SMART" id="SM00458">
    <property type="entry name" value="RICIN"/>
    <property type="match status" value="6"/>
</dbReference>
<reference evidence="4 5" key="1">
    <citation type="journal article" date="2020" name="Microb. Genom.">
        <title>Genetic diversity of clinical and environmental Mucorales isolates obtained from an investigation of mucormycosis cases among solid organ transplant recipients.</title>
        <authorList>
            <person name="Nguyen M.H."/>
            <person name="Kaul D."/>
            <person name="Muto C."/>
            <person name="Cheng S.J."/>
            <person name="Richter R.A."/>
            <person name="Bruno V.M."/>
            <person name="Liu G."/>
            <person name="Beyhan S."/>
            <person name="Sundermann A.J."/>
            <person name="Mounaud S."/>
            <person name="Pasculle A.W."/>
            <person name="Nierman W.C."/>
            <person name="Driscoll E."/>
            <person name="Cumbie R."/>
            <person name="Clancy C.J."/>
            <person name="Dupont C.L."/>
        </authorList>
    </citation>
    <scope>NUCLEOTIDE SEQUENCE [LARGE SCALE GENOMIC DNA]</scope>
    <source>
        <strain evidence="4 5">GL24</strain>
    </source>
</reference>
<dbReference type="SUPFAM" id="SSF56784">
    <property type="entry name" value="HAD-like"/>
    <property type="match status" value="1"/>
</dbReference>
<dbReference type="EMBL" id="JAANIU010000128">
    <property type="protein sequence ID" value="KAG1574937.1"/>
    <property type="molecule type" value="Genomic_DNA"/>
</dbReference>
<feature type="region of interest" description="Disordered" evidence="2">
    <location>
        <begin position="1335"/>
        <end position="1425"/>
    </location>
</feature>
<dbReference type="Gene3D" id="1.10.150.240">
    <property type="entry name" value="Putative phosphatase, domain 2"/>
    <property type="match status" value="1"/>
</dbReference>
<protein>
    <recommendedName>
        <fullName evidence="3">ATP-grasp domain-containing protein</fullName>
    </recommendedName>
</protein>
<dbReference type="InterPro" id="IPR011761">
    <property type="entry name" value="ATP-grasp"/>
</dbReference>
<feature type="compositionally biased region" description="Basic and acidic residues" evidence="2">
    <location>
        <begin position="1414"/>
        <end position="1425"/>
    </location>
</feature>
<dbReference type="Gene3D" id="2.80.10.50">
    <property type="match status" value="6"/>
</dbReference>
<dbReference type="PROSITE" id="PS50975">
    <property type="entry name" value="ATP_GRASP"/>
    <property type="match status" value="1"/>
</dbReference>
<proteinExistence type="predicted"/>
<dbReference type="InterPro" id="IPR023214">
    <property type="entry name" value="HAD_sf"/>
</dbReference>